<dbReference type="GO" id="GO:0005634">
    <property type="term" value="C:nucleus"/>
    <property type="evidence" value="ECO:0007669"/>
    <property type="project" value="UniProtKB-SubCell"/>
</dbReference>
<dbReference type="InterPro" id="IPR013083">
    <property type="entry name" value="Znf_RING/FYVE/PHD"/>
</dbReference>
<reference evidence="12 13" key="2">
    <citation type="submission" date="2014-03" db="EMBL/GenBank/DDBJ databases">
        <title>The Genome Sequence of Anncaliia algerae insect isolate PRA339.</title>
        <authorList>
            <consortium name="The Broad Institute Genome Sequencing Platform"/>
            <consortium name="The Broad Institute Genome Sequencing Center for Infectious Disease"/>
            <person name="Cuomo C."/>
            <person name="Becnel J."/>
            <person name="Sanscrainte N."/>
            <person name="Walker B."/>
            <person name="Young S.K."/>
            <person name="Zeng Q."/>
            <person name="Gargeya S."/>
            <person name="Fitzgerald M."/>
            <person name="Haas B."/>
            <person name="Abouelleil A."/>
            <person name="Alvarado L."/>
            <person name="Arachchi H.M."/>
            <person name="Berlin A.M."/>
            <person name="Chapman S.B."/>
            <person name="Dewar J."/>
            <person name="Goldberg J."/>
            <person name="Griggs A."/>
            <person name="Gujja S."/>
            <person name="Hansen M."/>
            <person name="Howarth C."/>
            <person name="Imamovic A."/>
            <person name="Larimer J."/>
            <person name="McCowan C."/>
            <person name="Murphy C."/>
            <person name="Neiman D."/>
            <person name="Pearson M."/>
            <person name="Priest M."/>
            <person name="Roberts A."/>
            <person name="Saif S."/>
            <person name="Shea T."/>
            <person name="Sisk P."/>
            <person name="Sykes S."/>
            <person name="Wortman J."/>
            <person name="Nusbaum C."/>
            <person name="Birren B."/>
        </authorList>
    </citation>
    <scope>NUCLEOTIDE SEQUENCE [LARGE SCALE GENOMIC DNA]</scope>
    <source>
        <strain evidence="12 13">PRA339</strain>
    </source>
</reference>
<feature type="domain" description="RING-type" evidence="11">
    <location>
        <begin position="35"/>
        <end position="74"/>
    </location>
</feature>
<keyword evidence="9" id="KW-0539">Nucleus</keyword>
<keyword evidence="6 10" id="KW-0863">Zinc-finger</keyword>
<evidence type="ECO:0000256" key="9">
    <source>
        <dbReference type="ARBA" id="ARBA00023242"/>
    </source>
</evidence>
<name>A0A059F3M7_9MICR</name>
<evidence type="ECO:0000256" key="3">
    <source>
        <dbReference type="ARBA" id="ARBA00004906"/>
    </source>
</evidence>
<dbReference type="Gene3D" id="3.30.40.10">
    <property type="entry name" value="Zinc/RING finger domain, C3HC4 (zinc finger)"/>
    <property type="match status" value="1"/>
</dbReference>
<dbReference type="InterPro" id="IPR024766">
    <property type="entry name" value="Znf_RING_H2"/>
</dbReference>
<evidence type="ECO:0000256" key="5">
    <source>
        <dbReference type="ARBA" id="ARBA00022723"/>
    </source>
</evidence>
<dbReference type="STRING" id="1288291.A0A059F3M7"/>
<evidence type="ECO:0000256" key="8">
    <source>
        <dbReference type="ARBA" id="ARBA00022833"/>
    </source>
</evidence>
<protein>
    <recommendedName>
        <fullName evidence="11">RING-type domain-containing protein</fullName>
    </recommendedName>
</protein>
<dbReference type="EMBL" id="KK365138">
    <property type="protein sequence ID" value="KCZ81712.1"/>
    <property type="molecule type" value="Genomic_DNA"/>
</dbReference>
<evidence type="ECO:0000259" key="11">
    <source>
        <dbReference type="PROSITE" id="PS50089"/>
    </source>
</evidence>
<dbReference type="InterPro" id="IPR001841">
    <property type="entry name" value="Znf_RING"/>
</dbReference>
<evidence type="ECO:0000256" key="10">
    <source>
        <dbReference type="PROSITE-ProRule" id="PRU00175"/>
    </source>
</evidence>
<comment type="pathway">
    <text evidence="3">Protein modification; protein ubiquitination.</text>
</comment>
<evidence type="ECO:0000313" key="13">
    <source>
        <dbReference type="Proteomes" id="UP000030655"/>
    </source>
</evidence>
<evidence type="ECO:0000313" key="12">
    <source>
        <dbReference type="EMBL" id="KCZ81712.1"/>
    </source>
</evidence>
<dbReference type="AlphaFoldDB" id="A0A059F3M7"/>
<dbReference type="VEuPathDB" id="MicrosporidiaDB:H312_00890"/>
<organism evidence="12 13">
    <name type="scientific">Anncaliia algerae PRA339</name>
    <dbReference type="NCBI Taxonomy" id="1288291"/>
    <lineage>
        <taxon>Eukaryota</taxon>
        <taxon>Fungi</taxon>
        <taxon>Fungi incertae sedis</taxon>
        <taxon>Microsporidia</taxon>
        <taxon>Tubulinosematoidea</taxon>
        <taxon>Tubulinosematidae</taxon>
        <taxon>Anncaliia</taxon>
    </lineage>
</organism>
<keyword evidence="13" id="KW-1185">Reference proteome</keyword>
<evidence type="ECO:0000256" key="7">
    <source>
        <dbReference type="ARBA" id="ARBA00022786"/>
    </source>
</evidence>
<dbReference type="GO" id="GO:0005737">
    <property type="term" value="C:cytoplasm"/>
    <property type="evidence" value="ECO:0007669"/>
    <property type="project" value="UniProtKB-SubCell"/>
</dbReference>
<evidence type="ECO:0000256" key="6">
    <source>
        <dbReference type="ARBA" id="ARBA00022771"/>
    </source>
</evidence>
<dbReference type="Pfam" id="PF12678">
    <property type="entry name" value="zf-rbx1"/>
    <property type="match status" value="1"/>
</dbReference>
<comment type="subcellular location">
    <subcellularLocation>
        <location evidence="2">Cytoplasm</location>
    </subcellularLocation>
    <subcellularLocation>
        <location evidence="1">Nucleus</location>
    </subcellularLocation>
</comment>
<dbReference type="PANTHER" id="PTHR11210">
    <property type="entry name" value="RING BOX"/>
    <property type="match status" value="1"/>
</dbReference>
<gene>
    <name evidence="12" type="ORF">H312_00890</name>
</gene>
<evidence type="ECO:0000256" key="1">
    <source>
        <dbReference type="ARBA" id="ARBA00004123"/>
    </source>
</evidence>
<keyword evidence="4" id="KW-0963">Cytoplasm</keyword>
<dbReference type="HOGENOM" id="CLU_115512_0_2_1"/>
<evidence type="ECO:0000256" key="4">
    <source>
        <dbReference type="ARBA" id="ARBA00022490"/>
    </source>
</evidence>
<accession>A0A059F3M7</accession>
<dbReference type="SUPFAM" id="SSF57850">
    <property type="entry name" value="RING/U-box"/>
    <property type="match status" value="1"/>
</dbReference>
<keyword evidence="7" id="KW-0833">Ubl conjugation pathway</keyword>
<sequence>MTIPFKINKIYAVFGWKWRIDQICGICQQGLGEMCSECQHPIECKPCVGNCNHAYHVHCINQWTKSSSECPMCRLFWKVKEYFY</sequence>
<dbReference type="PROSITE" id="PS50089">
    <property type="entry name" value="ZF_RING_2"/>
    <property type="match status" value="1"/>
</dbReference>
<proteinExistence type="predicted"/>
<dbReference type="GO" id="GO:0008270">
    <property type="term" value="F:zinc ion binding"/>
    <property type="evidence" value="ECO:0007669"/>
    <property type="project" value="UniProtKB-KW"/>
</dbReference>
<dbReference type="InterPro" id="IPR051031">
    <property type="entry name" value="RING-box_E3_Ubiquitin_Ligase"/>
</dbReference>
<dbReference type="OrthoDB" id="1681166at2759"/>
<keyword evidence="8" id="KW-0862">Zinc</keyword>
<evidence type="ECO:0000256" key="2">
    <source>
        <dbReference type="ARBA" id="ARBA00004496"/>
    </source>
</evidence>
<dbReference type="Proteomes" id="UP000030655">
    <property type="component" value="Unassembled WGS sequence"/>
</dbReference>
<reference evidence="13" key="1">
    <citation type="submission" date="2013-02" db="EMBL/GenBank/DDBJ databases">
        <authorList>
            <consortium name="The Broad Institute Genome Sequencing Platform"/>
            <person name="Cuomo C."/>
            <person name="Becnel J."/>
            <person name="Sanscrainte N."/>
            <person name="Walker B."/>
            <person name="Young S.K."/>
            <person name="Zeng Q."/>
            <person name="Gargeya S."/>
            <person name="Fitzgerald M."/>
            <person name="Haas B."/>
            <person name="Abouelleil A."/>
            <person name="Alvarado L."/>
            <person name="Arachchi H.M."/>
            <person name="Berlin A.M."/>
            <person name="Chapman S.B."/>
            <person name="Dewar J."/>
            <person name="Goldberg J."/>
            <person name="Griggs A."/>
            <person name="Gujja S."/>
            <person name="Hansen M."/>
            <person name="Howarth C."/>
            <person name="Imamovic A."/>
            <person name="Larimer J."/>
            <person name="McCowan C."/>
            <person name="Murphy C."/>
            <person name="Neiman D."/>
            <person name="Pearson M."/>
            <person name="Priest M."/>
            <person name="Roberts A."/>
            <person name="Saif S."/>
            <person name="Shea T."/>
            <person name="Sisk P."/>
            <person name="Sykes S."/>
            <person name="Wortman J."/>
            <person name="Nusbaum C."/>
            <person name="Birren B."/>
        </authorList>
    </citation>
    <scope>NUCLEOTIDE SEQUENCE [LARGE SCALE GENOMIC DNA]</scope>
    <source>
        <strain evidence="13">PRA339</strain>
    </source>
</reference>
<keyword evidence="5" id="KW-0479">Metal-binding</keyword>